<dbReference type="FunFam" id="1.25.10.10:FF:000266">
    <property type="entry name" value="mRNA transport regulator MTR10"/>
    <property type="match status" value="1"/>
</dbReference>
<dbReference type="SUPFAM" id="SSF48371">
    <property type="entry name" value="ARM repeat"/>
    <property type="match status" value="1"/>
</dbReference>
<accession>A0AAD9SR57</accession>
<evidence type="ECO:0000256" key="1">
    <source>
        <dbReference type="ARBA" id="ARBA00022694"/>
    </source>
</evidence>
<dbReference type="InterPro" id="IPR011989">
    <property type="entry name" value="ARM-like"/>
</dbReference>
<dbReference type="Pfam" id="PF03810">
    <property type="entry name" value="IBN_N"/>
    <property type="match status" value="1"/>
</dbReference>
<dbReference type="InterPro" id="IPR057942">
    <property type="entry name" value="TPR_TNPO3_IPO13_3rd"/>
</dbReference>
<evidence type="ECO:0000259" key="3">
    <source>
        <dbReference type="SMART" id="SM00913"/>
    </source>
</evidence>
<dbReference type="GO" id="GO:0005737">
    <property type="term" value="C:cytoplasm"/>
    <property type="evidence" value="ECO:0007669"/>
    <property type="project" value="TreeGrafter"/>
</dbReference>
<dbReference type="InterPro" id="IPR013598">
    <property type="entry name" value="Exportin-1/Importin-b-like"/>
</dbReference>
<dbReference type="PANTHER" id="PTHR12363:SF53">
    <property type="entry name" value="MRNA TRANSPORT REGULATOR MTR10"/>
    <property type="match status" value="1"/>
</dbReference>
<comment type="caution">
    <text evidence="4">The sequence shown here is derived from an EMBL/GenBank/DDBJ whole genome shotgun (WGS) entry which is preliminary data.</text>
</comment>
<sequence>MAANGSSDSFAPDTILAAMTTMRGGEPDKKKVAMDYLTKFQKSKDAWTTTLTILQSNAEAEAMLFAATTLKGKITYDLITQVPEGDLPALRDQVLLLLKKFAVGPKPVRVQLCVCLAILAIQMRSWKDVLPTVVSALGSDVQSAGAILDFLRVLPEEVTEGRKINLSVCGSPDDDPITHSDTTVEDELTERTTELLADNAEQVVNIFVNYAQSSGDAAHNPQLMECITSWLREIPIDAIGKSPLLNIVINGLDDDNCLEAAAECLAAICRETRDVDDNIEMIQVLLPRIIELRPRMQKAAEEEDTEAFKALTRVFAETGDSWVVIIAREPTHFRPLVDIILECAARDKDRDVIEHTFNFWYELKQMIVMERYVEARMHLYDVYAKLVDILLKHLEYPTSENGNELDLFDGDREQEEKFREFRHHMGDTLKDSCQVLGVADCLTKVLDAIKVWMQKYASEATATSVPHWQELEAPVFAMRALGRMVEKDENTVLPQLMPLLVQMPSHEKLRFATIMVFGRYTEWTAEHPEFLQPQFNYIVTSFQADSKEVVRAAAQAIKFFCQDCKSLLSDQVVQMQSFYDQILDKLPAVSQEEMTEGVASVVGVQKPEEVYRLLKLYCDPLVNRLMVKANHASDEAGRLAIADHVQLLTLFVQNVVPLVDFGQEDPAVKYWQEVFPILSTVLDNFSGFSPICERICRCWRNMVISYRTGITPLLPQLANKLADGFTKTKQGAFLWATGAILREFSEDREHVDDAITQNIYQFFESQATSVLRVMSDIPPAELPDIIEDFFRLLTDALLYYPHKLIFSPLLAPIFQAAISSLALEQRDPLSATLHFLRDLLTYGGSNPASTMQLGPTSEQIQATVKQLLVAHGEPLVKAILAGMMITFPRDCFADGSGVLLELFDMLPSQTTAWVERTIKMLPEGTVSPIEANRLIVKIKERLSENDAGGLRQVRVLLQDFTNTYRRRYVAPRDGLGQLEGARFHYEG</sequence>
<keyword evidence="5" id="KW-1185">Reference proteome</keyword>
<dbReference type="GO" id="GO:0008033">
    <property type="term" value="P:tRNA processing"/>
    <property type="evidence" value="ECO:0007669"/>
    <property type="project" value="UniProtKB-KW"/>
</dbReference>
<evidence type="ECO:0000313" key="4">
    <source>
        <dbReference type="EMBL" id="KAK2613700.1"/>
    </source>
</evidence>
<dbReference type="EMBL" id="JAUJFL010000001">
    <property type="protein sequence ID" value="KAK2613700.1"/>
    <property type="molecule type" value="Genomic_DNA"/>
</dbReference>
<dbReference type="InterPro" id="IPR001494">
    <property type="entry name" value="Importin-beta_N"/>
</dbReference>
<evidence type="ECO:0000256" key="2">
    <source>
        <dbReference type="ARBA" id="ARBA00025147"/>
    </source>
</evidence>
<reference evidence="4" key="1">
    <citation type="submission" date="2023-06" db="EMBL/GenBank/DDBJ databases">
        <authorList>
            <person name="Noh H."/>
        </authorList>
    </citation>
    <scope>NUCLEOTIDE SEQUENCE</scope>
    <source>
        <strain evidence="4">DUCC20226</strain>
    </source>
</reference>
<proteinExistence type="predicted"/>
<name>A0AAD9SR57_PHOAM</name>
<dbReference type="InterPro" id="IPR016024">
    <property type="entry name" value="ARM-type_fold"/>
</dbReference>
<dbReference type="PANTHER" id="PTHR12363">
    <property type="entry name" value="TRANSPORTIN 3 AND IMPORTIN 13"/>
    <property type="match status" value="1"/>
</dbReference>
<protein>
    <recommendedName>
        <fullName evidence="3">Importin N-terminal domain-containing protein</fullName>
    </recommendedName>
</protein>
<dbReference type="InterPro" id="IPR051345">
    <property type="entry name" value="Importin_beta-like_NTR"/>
</dbReference>
<dbReference type="SMART" id="SM00913">
    <property type="entry name" value="IBN_N"/>
    <property type="match status" value="1"/>
</dbReference>
<dbReference type="GO" id="GO:0006606">
    <property type="term" value="P:protein import into nucleus"/>
    <property type="evidence" value="ECO:0007669"/>
    <property type="project" value="TreeGrafter"/>
</dbReference>
<evidence type="ECO:0000313" key="5">
    <source>
        <dbReference type="Proteomes" id="UP001265746"/>
    </source>
</evidence>
<dbReference type="Pfam" id="PF24139">
    <property type="entry name" value="TPR_TNPO3_IPO13_4th"/>
    <property type="match status" value="1"/>
</dbReference>
<dbReference type="Pfam" id="PF08389">
    <property type="entry name" value="Xpo1"/>
    <property type="match status" value="1"/>
</dbReference>
<keyword evidence="1" id="KW-0819">tRNA processing</keyword>
<dbReference type="AlphaFoldDB" id="A0AAD9SR57"/>
<dbReference type="GO" id="GO:0031267">
    <property type="term" value="F:small GTPase binding"/>
    <property type="evidence" value="ECO:0007669"/>
    <property type="project" value="InterPro"/>
</dbReference>
<gene>
    <name evidence="4" type="ORF">N8I77_000593</name>
</gene>
<feature type="domain" description="Importin N-terminal" evidence="3">
    <location>
        <begin position="33"/>
        <end position="100"/>
    </location>
</feature>
<dbReference type="GO" id="GO:0005634">
    <property type="term" value="C:nucleus"/>
    <property type="evidence" value="ECO:0007669"/>
    <property type="project" value="UniProtKB-ARBA"/>
</dbReference>
<dbReference type="Pfam" id="PF24140">
    <property type="entry name" value="TPR_TNPO3_IPO13_3rd"/>
    <property type="match status" value="1"/>
</dbReference>
<dbReference type="Gene3D" id="1.25.10.10">
    <property type="entry name" value="Leucine-rich Repeat Variant"/>
    <property type="match status" value="1"/>
</dbReference>
<dbReference type="InterPro" id="IPR057941">
    <property type="entry name" value="TPR_TNPO3_IPO13_2nd"/>
</dbReference>
<dbReference type="Proteomes" id="UP001265746">
    <property type="component" value="Unassembled WGS sequence"/>
</dbReference>
<comment type="function">
    <text evidence="2">tRNA nucleus export receptor which facilitates tRNA translocation across the nuclear pore complex. Involved in pre-tRNA splicing, probably by affecting the interaction of pre-tRNA with splicing endonuclease.</text>
</comment>
<organism evidence="4 5">
    <name type="scientific">Phomopsis amygdali</name>
    <name type="common">Fusicoccum amygdali</name>
    <dbReference type="NCBI Taxonomy" id="1214568"/>
    <lineage>
        <taxon>Eukaryota</taxon>
        <taxon>Fungi</taxon>
        <taxon>Dikarya</taxon>
        <taxon>Ascomycota</taxon>
        <taxon>Pezizomycotina</taxon>
        <taxon>Sordariomycetes</taxon>
        <taxon>Sordariomycetidae</taxon>
        <taxon>Diaporthales</taxon>
        <taxon>Diaporthaceae</taxon>
        <taxon>Diaporthe</taxon>
    </lineage>
</organism>
<dbReference type="Pfam" id="PF24138">
    <property type="entry name" value="TPR_TNPO3_IPO13_2nd"/>
    <property type="match status" value="1"/>
</dbReference>
<dbReference type="InterPro" id="IPR058537">
    <property type="entry name" value="TPR_TNPO3_IPO13_4th"/>
</dbReference>